<dbReference type="PANTHER" id="PTHR42850:SF2">
    <property type="entry name" value="BLL5683 PROTEIN"/>
    <property type="match status" value="1"/>
</dbReference>
<sequence length="237" mass="27268">MRIAIFSDIHANLPAFEAFQKHIATQNVDKMYCLGDLVGYNIWPKEIINFFIQNDIPCVLGNHDEAQRFLDREGEHSNRSITKSYLSKKHLDYLLALPRKIEFTEQNARCLLVHGSTKAINDYLVEDYPEKEVISMITENDADILFCGHTHKPYHRIITDNGNYLHVVNVGSIGKPKDGNSQGCYAILTIDNTYRSDKSDSLQIEFKRFDYDIKKAADAILKSEFEDRFADLLFQAK</sequence>
<dbReference type="InterPro" id="IPR050126">
    <property type="entry name" value="Ap4A_hydrolase"/>
</dbReference>
<accession>A0A3S9P6W0</accession>
<dbReference type="KEGG" id="fll:EI427_17180"/>
<protein>
    <recommendedName>
        <fullName evidence="2">Phosphoesterase</fullName>
        <ecNumber evidence="2">3.1.4.-</ecNumber>
    </recommendedName>
</protein>
<gene>
    <name evidence="4" type="ORF">EI427_17180</name>
</gene>
<dbReference type="GO" id="GO:0046872">
    <property type="term" value="F:metal ion binding"/>
    <property type="evidence" value="ECO:0007669"/>
    <property type="project" value="UniProtKB-KW"/>
</dbReference>
<dbReference type="GO" id="GO:0016791">
    <property type="term" value="F:phosphatase activity"/>
    <property type="evidence" value="ECO:0007669"/>
    <property type="project" value="TreeGrafter"/>
</dbReference>
<dbReference type="InterPro" id="IPR000979">
    <property type="entry name" value="Phosphodiesterase_MJ0936/Vps29"/>
</dbReference>
<dbReference type="InterPro" id="IPR029052">
    <property type="entry name" value="Metallo-depent_PP-like"/>
</dbReference>
<dbReference type="InterPro" id="IPR011152">
    <property type="entry name" value="Pesterase_MJ0912"/>
</dbReference>
<dbReference type="NCBIfam" id="TIGR00040">
    <property type="entry name" value="yfcE"/>
    <property type="match status" value="1"/>
</dbReference>
<dbReference type="PANTHER" id="PTHR42850">
    <property type="entry name" value="METALLOPHOSPHOESTERASE"/>
    <property type="match status" value="1"/>
</dbReference>
<evidence type="ECO:0000313" key="5">
    <source>
        <dbReference type="Proteomes" id="UP000267268"/>
    </source>
</evidence>
<dbReference type="EC" id="3.1.4.-" evidence="2"/>
<evidence type="ECO:0000256" key="1">
    <source>
        <dbReference type="ARBA" id="ARBA00008950"/>
    </source>
</evidence>
<organism evidence="4 5">
    <name type="scientific">Flammeovirga pectinis</name>
    <dbReference type="NCBI Taxonomy" id="2494373"/>
    <lineage>
        <taxon>Bacteria</taxon>
        <taxon>Pseudomonadati</taxon>
        <taxon>Bacteroidota</taxon>
        <taxon>Cytophagia</taxon>
        <taxon>Cytophagales</taxon>
        <taxon>Flammeovirgaceae</taxon>
        <taxon>Flammeovirga</taxon>
    </lineage>
</organism>
<proteinExistence type="inferred from homology"/>
<evidence type="ECO:0000256" key="2">
    <source>
        <dbReference type="RuleBase" id="RU362039"/>
    </source>
</evidence>
<evidence type="ECO:0000313" key="4">
    <source>
        <dbReference type="EMBL" id="AZQ63893.1"/>
    </source>
</evidence>
<dbReference type="OrthoDB" id="9813918at2"/>
<dbReference type="AlphaFoldDB" id="A0A3S9P6W0"/>
<keyword evidence="5" id="KW-1185">Reference proteome</keyword>
<feature type="domain" description="Calcineurin-like phosphoesterase" evidence="3">
    <location>
        <begin position="1"/>
        <end position="192"/>
    </location>
</feature>
<reference evidence="4 5" key="1">
    <citation type="submission" date="2018-12" db="EMBL/GenBank/DDBJ databases">
        <title>Flammeovirga pectinis sp. nov., isolated from the gut of the Korean scallop, Patinopecten yessoensis.</title>
        <authorList>
            <person name="Bae J.-W."/>
            <person name="Jeong Y.-S."/>
            <person name="Kang W."/>
        </authorList>
    </citation>
    <scope>NUCLEOTIDE SEQUENCE [LARGE SCALE GENOMIC DNA]</scope>
    <source>
        <strain evidence="4 5">L12M1</strain>
    </source>
</reference>
<dbReference type="Gene3D" id="3.60.21.10">
    <property type="match status" value="1"/>
</dbReference>
<dbReference type="GO" id="GO:0005737">
    <property type="term" value="C:cytoplasm"/>
    <property type="evidence" value="ECO:0007669"/>
    <property type="project" value="TreeGrafter"/>
</dbReference>
<dbReference type="Proteomes" id="UP000267268">
    <property type="component" value="Chromosome 1"/>
</dbReference>
<dbReference type="SUPFAM" id="SSF56300">
    <property type="entry name" value="Metallo-dependent phosphatases"/>
    <property type="match status" value="1"/>
</dbReference>
<dbReference type="Pfam" id="PF12850">
    <property type="entry name" value="Metallophos_2"/>
    <property type="match status" value="1"/>
</dbReference>
<comment type="similarity">
    <text evidence="1 2">Belongs to the metallophosphoesterase superfamily. YfcE family.</text>
</comment>
<comment type="cofactor">
    <cofactor evidence="2">
        <name>a divalent metal cation</name>
        <dbReference type="ChEBI" id="CHEBI:60240"/>
    </cofactor>
</comment>
<evidence type="ECO:0000259" key="3">
    <source>
        <dbReference type="Pfam" id="PF12850"/>
    </source>
</evidence>
<dbReference type="InterPro" id="IPR024654">
    <property type="entry name" value="Calcineurin-like_PHP_lpxH"/>
</dbReference>
<dbReference type="RefSeq" id="WP_126617049.1">
    <property type="nucleotide sequence ID" value="NZ_CP034562.1"/>
</dbReference>
<dbReference type="PIRSF" id="PIRSF000883">
    <property type="entry name" value="Pesterase_MJ0912"/>
    <property type="match status" value="1"/>
</dbReference>
<name>A0A3S9P6W0_9BACT</name>
<keyword evidence="2" id="KW-0479">Metal-binding</keyword>
<dbReference type="EMBL" id="CP034562">
    <property type="protein sequence ID" value="AZQ63893.1"/>
    <property type="molecule type" value="Genomic_DNA"/>
</dbReference>